<keyword evidence="1" id="KW-0812">Transmembrane</keyword>
<gene>
    <name evidence="2" type="ORF">BWQ96_04881</name>
</gene>
<feature type="transmembrane region" description="Helical" evidence="1">
    <location>
        <begin position="12"/>
        <end position="37"/>
    </location>
</feature>
<keyword evidence="3" id="KW-1185">Reference proteome</keyword>
<accession>A0A2V3ITB6</accession>
<organism evidence="2 3">
    <name type="scientific">Gracilariopsis chorda</name>
    <dbReference type="NCBI Taxonomy" id="448386"/>
    <lineage>
        <taxon>Eukaryota</taxon>
        <taxon>Rhodophyta</taxon>
        <taxon>Florideophyceae</taxon>
        <taxon>Rhodymeniophycidae</taxon>
        <taxon>Gracilariales</taxon>
        <taxon>Gracilariaceae</taxon>
        <taxon>Gracilariopsis</taxon>
    </lineage>
</organism>
<feature type="transmembrane region" description="Helical" evidence="1">
    <location>
        <begin position="305"/>
        <end position="327"/>
    </location>
</feature>
<evidence type="ECO:0000313" key="3">
    <source>
        <dbReference type="Proteomes" id="UP000247409"/>
    </source>
</evidence>
<dbReference type="EMBL" id="NBIV01000062">
    <property type="protein sequence ID" value="PXF45361.1"/>
    <property type="molecule type" value="Genomic_DNA"/>
</dbReference>
<feature type="transmembrane region" description="Helical" evidence="1">
    <location>
        <begin position="75"/>
        <end position="94"/>
    </location>
</feature>
<evidence type="ECO:0000313" key="2">
    <source>
        <dbReference type="EMBL" id="PXF45361.1"/>
    </source>
</evidence>
<reference evidence="2 3" key="1">
    <citation type="journal article" date="2018" name="Mol. Biol. Evol.">
        <title>Analysis of the draft genome of the red seaweed Gracilariopsis chorda provides insights into genome size evolution in Rhodophyta.</title>
        <authorList>
            <person name="Lee J."/>
            <person name="Yang E.C."/>
            <person name="Graf L."/>
            <person name="Yang J.H."/>
            <person name="Qiu H."/>
            <person name="Zel Zion U."/>
            <person name="Chan C.X."/>
            <person name="Stephens T.G."/>
            <person name="Weber A.P.M."/>
            <person name="Boo G.H."/>
            <person name="Boo S.M."/>
            <person name="Kim K.M."/>
            <person name="Shin Y."/>
            <person name="Jung M."/>
            <person name="Lee S.J."/>
            <person name="Yim H.S."/>
            <person name="Lee J.H."/>
            <person name="Bhattacharya D."/>
            <person name="Yoon H.S."/>
        </authorList>
    </citation>
    <scope>NUCLEOTIDE SEQUENCE [LARGE SCALE GENOMIC DNA]</scope>
    <source>
        <strain evidence="2 3">SKKU-2015</strain>
        <tissue evidence="2">Whole body</tissue>
    </source>
</reference>
<dbReference type="AlphaFoldDB" id="A0A2V3ITB6"/>
<protein>
    <submittedName>
        <fullName evidence="2">Uncharacterized protein</fullName>
    </submittedName>
</protein>
<evidence type="ECO:0000256" key="1">
    <source>
        <dbReference type="SAM" id="Phobius"/>
    </source>
</evidence>
<proteinExistence type="predicted"/>
<name>A0A2V3ITB6_9FLOR</name>
<dbReference type="Proteomes" id="UP000247409">
    <property type="component" value="Unassembled WGS sequence"/>
</dbReference>
<keyword evidence="1" id="KW-0472">Membrane</keyword>
<keyword evidence="1" id="KW-1133">Transmembrane helix</keyword>
<sequence length="364" mass="40553">MTSIQIPVSSAVINLVNIVFLQLVFAPVVTLTTSSLGGYDNYERMKRNGSLSLETFDAPVVGENLIMSKGFQRRLLIAIRVSIVLAIGISNVGLEGRSGPRKLAREGLVHAPGPIPRAVKNITLLQERLVQNLICNVILDDGATYVFGSVVDGKCHRELTEYTYIKEMGAALEDFNISTGKCDIVKSAERIIHKCQNSEFVCNKGASESGRKRSLSETCVALRYSTDGKRAWQCENAVLGTNARASLGSCRRLTVRREHLRWWSDAKTRFELTGMHAVFASAYGVPREQNIEIEDGEREVTIVTLFWILPTAWILIVVFASLCRIAWKRNKEGQAVAHDERKLFSLLDKTVMITEENECLVSFN</sequence>
<comment type="caution">
    <text evidence="2">The sequence shown here is derived from an EMBL/GenBank/DDBJ whole genome shotgun (WGS) entry which is preliminary data.</text>
</comment>